<dbReference type="EMBL" id="RCMG01000696">
    <property type="protein sequence ID" value="KAG2850314.1"/>
    <property type="molecule type" value="Genomic_DNA"/>
</dbReference>
<dbReference type="Proteomes" id="UP000760860">
    <property type="component" value="Unassembled WGS sequence"/>
</dbReference>
<accession>A0A8T1C615</accession>
<dbReference type="AlphaFoldDB" id="A0A8T1C615"/>
<organism evidence="2 4">
    <name type="scientific">Phytophthora cactorum</name>
    <dbReference type="NCBI Taxonomy" id="29920"/>
    <lineage>
        <taxon>Eukaryota</taxon>
        <taxon>Sar</taxon>
        <taxon>Stramenopiles</taxon>
        <taxon>Oomycota</taxon>
        <taxon>Peronosporomycetes</taxon>
        <taxon>Peronosporales</taxon>
        <taxon>Peronosporaceae</taxon>
        <taxon>Phytophthora</taxon>
    </lineage>
</organism>
<dbReference type="Proteomes" id="UP000735874">
    <property type="component" value="Unassembled WGS sequence"/>
</dbReference>
<gene>
    <name evidence="1" type="ORF">PC113_g16894</name>
    <name evidence="2" type="ORF">PC117_g17940</name>
    <name evidence="3" type="ORF">PC129_g19006</name>
</gene>
<name>A0A8T1C615_9STRA</name>
<evidence type="ECO:0000313" key="3">
    <source>
        <dbReference type="EMBL" id="KAG3209994.1"/>
    </source>
</evidence>
<evidence type="ECO:0000313" key="4">
    <source>
        <dbReference type="Proteomes" id="UP000736787"/>
    </source>
</evidence>
<dbReference type="EMBL" id="RCMK01000697">
    <property type="protein sequence ID" value="KAG2915676.1"/>
    <property type="molecule type" value="Genomic_DNA"/>
</dbReference>
<protein>
    <submittedName>
        <fullName evidence="2">Uncharacterized protein</fullName>
    </submittedName>
</protein>
<reference evidence="2" key="1">
    <citation type="submission" date="2018-10" db="EMBL/GenBank/DDBJ databases">
        <title>Effector identification in a new, highly contiguous assembly of the strawberry crown rot pathogen Phytophthora cactorum.</title>
        <authorList>
            <person name="Armitage A.D."/>
            <person name="Nellist C.F."/>
            <person name="Bates H."/>
            <person name="Vickerstaff R.J."/>
            <person name="Harrison R.J."/>
        </authorList>
    </citation>
    <scope>NUCLEOTIDE SEQUENCE</scope>
    <source>
        <strain evidence="1">15-7</strain>
        <strain evidence="2">4040</strain>
        <strain evidence="3">P421</strain>
    </source>
</reference>
<evidence type="ECO:0000313" key="2">
    <source>
        <dbReference type="EMBL" id="KAG2915676.1"/>
    </source>
</evidence>
<sequence length="102" mass="10531">MVVADKLHVDAILGLDAMGGFGAVIDVAERNLELKGTDEVLPLGLSVVHEAYMTTMATSDDAIAHVEGATGLPPTLCVARSLGSVDEGKGVVDICNSSTDEY</sequence>
<comment type="caution">
    <text evidence="2">The sequence shown here is derived from an EMBL/GenBank/DDBJ whole genome shotgun (WGS) entry which is preliminary data.</text>
</comment>
<proteinExistence type="predicted"/>
<dbReference type="Proteomes" id="UP000736787">
    <property type="component" value="Unassembled WGS sequence"/>
</dbReference>
<evidence type="ECO:0000313" key="1">
    <source>
        <dbReference type="EMBL" id="KAG2850314.1"/>
    </source>
</evidence>
<dbReference type="EMBL" id="RCMV01001167">
    <property type="protein sequence ID" value="KAG3209994.1"/>
    <property type="molecule type" value="Genomic_DNA"/>
</dbReference>